<dbReference type="Gene3D" id="3.40.30.10">
    <property type="entry name" value="Glutaredoxin"/>
    <property type="match status" value="1"/>
</dbReference>
<dbReference type="InterPro" id="IPR006659">
    <property type="entry name" value="Arsenate_reductase"/>
</dbReference>
<dbReference type="AlphaFoldDB" id="A0A975X1W0"/>
<name>A0A975X1W0_9BURK</name>
<dbReference type="InterPro" id="IPR036249">
    <property type="entry name" value="Thioredoxin-like_sf"/>
</dbReference>
<protein>
    <recommendedName>
        <fullName evidence="5 7">Arsenate reductase</fullName>
        <ecNumber evidence="4 7">1.20.4.1</ecNumber>
    </recommendedName>
</protein>
<evidence type="ECO:0000313" key="8">
    <source>
        <dbReference type="EMBL" id="SOY53109.1"/>
    </source>
</evidence>
<dbReference type="SUPFAM" id="SSF52833">
    <property type="entry name" value="Thioredoxin-like"/>
    <property type="match status" value="1"/>
</dbReference>
<evidence type="ECO:0000256" key="6">
    <source>
        <dbReference type="PROSITE-ProRule" id="PRU01282"/>
    </source>
</evidence>
<keyword evidence="3 7" id="KW-0560">Oxidoreductase</keyword>
<gene>
    <name evidence="8" type="ORF">CBM2589_B280043</name>
</gene>
<evidence type="ECO:0000256" key="7">
    <source>
        <dbReference type="RuleBase" id="RU362029"/>
    </source>
</evidence>
<evidence type="ECO:0000256" key="1">
    <source>
        <dbReference type="ARBA" id="ARBA00007198"/>
    </source>
</evidence>
<dbReference type="Pfam" id="PF03960">
    <property type="entry name" value="ArsC"/>
    <property type="match status" value="1"/>
</dbReference>
<dbReference type="PANTHER" id="PTHR30041:SF5">
    <property type="entry name" value="ARSENATE REDUCTASE-RELATED"/>
    <property type="match status" value="1"/>
</dbReference>
<dbReference type="Proteomes" id="UP000256297">
    <property type="component" value="Chromosome CBM2589_b"/>
</dbReference>
<dbReference type="EC" id="1.20.4.1" evidence="4 7"/>
<dbReference type="PROSITE" id="PS51353">
    <property type="entry name" value="ARSC"/>
    <property type="match status" value="1"/>
</dbReference>
<keyword evidence="2" id="KW-0059">Arsenical resistance</keyword>
<evidence type="ECO:0000256" key="4">
    <source>
        <dbReference type="ARBA" id="ARBA00038969"/>
    </source>
</evidence>
<evidence type="ECO:0000256" key="2">
    <source>
        <dbReference type="ARBA" id="ARBA00022849"/>
    </source>
</evidence>
<accession>A0A975X1W0</accession>
<dbReference type="InterPro" id="IPR006660">
    <property type="entry name" value="Arsenate_reductase-like"/>
</dbReference>
<dbReference type="EMBL" id="OFSP01000021">
    <property type="protein sequence ID" value="SOY53109.1"/>
    <property type="molecule type" value="Genomic_DNA"/>
</dbReference>
<reference evidence="8 9" key="1">
    <citation type="submission" date="2018-01" db="EMBL/GenBank/DDBJ databases">
        <authorList>
            <person name="Clerissi C."/>
        </authorList>
    </citation>
    <scope>NUCLEOTIDE SEQUENCE [LARGE SCALE GENOMIC DNA]</scope>
    <source>
        <strain evidence="8">Cupriavidus taiwanensis STM 3521</strain>
    </source>
</reference>
<dbReference type="NCBIfam" id="TIGR00014">
    <property type="entry name" value="arsC"/>
    <property type="match status" value="1"/>
</dbReference>
<comment type="catalytic activity">
    <reaction evidence="7">
        <text>[glutaredoxin]-dithiol + arsenate + glutathione + H(+) = glutathionyl-S-S-[glutaredoxin] + arsenite + H2O</text>
        <dbReference type="Rhea" id="RHEA:22016"/>
        <dbReference type="Rhea" id="RHEA-COMP:10729"/>
        <dbReference type="Rhea" id="RHEA-COMP:17668"/>
        <dbReference type="ChEBI" id="CHEBI:15377"/>
        <dbReference type="ChEBI" id="CHEBI:15378"/>
        <dbReference type="ChEBI" id="CHEBI:29242"/>
        <dbReference type="ChEBI" id="CHEBI:29950"/>
        <dbReference type="ChEBI" id="CHEBI:48597"/>
        <dbReference type="ChEBI" id="CHEBI:57925"/>
        <dbReference type="ChEBI" id="CHEBI:146199"/>
        <dbReference type="EC" id="1.20.4.1"/>
    </reaction>
</comment>
<dbReference type="PANTHER" id="PTHR30041">
    <property type="entry name" value="ARSENATE REDUCTASE"/>
    <property type="match status" value="1"/>
</dbReference>
<evidence type="ECO:0000256" key="3">
    <source>
        <dbReference type="ARBA" id="ARBA00023002"/>
    </source>
</evidence>
<proteinExistence type="inferred from homology"/>
<evidence type="ECO:0000313" key="9">
    <source>
        <dbReference type="Proteomes" id="UP000256297"/>
    </source>
</evidence>
<comment type="similarity">
    <text evidence="1 6 7">Belongs to the ArsC family.</text>
</comment>
<comment type="caution">
    <text evidence="8">The sequence shown here is derived from an EMBL/GenBank/DDBJ whole genome shotgun (WGS) entry which is preliminary data.</text>
</comment>
<dbReference type="GO" id="GO:0008794">
    <property type="term" value="F:arsenate reductase (glutaredoxin) activity"/>
    <property type="evidence" value="ECO:0007669"/>
    <property type="project" value="UniProtKB-UniRule"/>
</dbReference>
<dbReference type="CDD" id="cd03034">
    <property type="entry name" value="ArsC_ArsC"/>
    <property type="match status" value="1"/>
</dbReference>
<dbReference type="GO" id="GO:0046685">
    <property type="term" value="P:response to arsenic-containing substance"/>
    <property type="evidence" value="ECO:0007669"/>
    <property type="project" value="UniProtKB-KW"/>
</dbReference>
<sequence length="137" mass="14771">MSADAPPRGAANDKKGPAMITIYHNPRCSKSRETLALVQAAAERLGEPVEIVEYLKEPPSLSTLRQLHTLLGVPVREMLRDNEAPYAELGLADPGLTDAELLAAVADNPILLQRPVVVRNRRAAIGRPPENVAPLLA</sequence>
<organism evidence="8 9">
    <name type="scientific">Cupriavidus taiwanensis</name>
    <dbReference type="NCBI Taxonomy" id="164546"/>
    <lineage>
        <taxon>Bacteria</taxon>
        <taxon>Pseudomonadati</taxon>
        <taxon>Pseudomonadota</taxon>
        <taxon>Betaproteobacteria</taxon>
        <taxon>Burkholderiales</taxon>
        <taxon>Burkholderiaceae</taxon>
        <taxon>Cupriavidus</taxon>
    </lineage>
</organism>
<evidence type="ECO:0000256" key="5">
    <source>
        <dbReference type="ARBA" id="ARBA00039879"/>
    </source>
</evidence>